<dbReference type="Proteomes" id="UP000297649">
    <property type="component" value="Unassembled WGS sequence"/>
</dbReference>
<sequence length="571" mass="66811">MKFYFLILIFLLNCQVSWYHTRVSKNETKETPISEAENVFGELGTACFISSFKFQGLETTGDSALKLNPIIDTQIIENIRTNLKLKNTNTKHIKHIYGVPKSWPYLKELKSFRKIKTFDRFKEIQNLSMEPQYKKTLIKYAEIADADTYFFTDEDILTSFLEFENCDTYYQLNYTKKEKDNYNVVLFLITLGILPTANYENHYFTVYKRKAFDLKRETIAYKFGYRRLISWLLLPTFNFFNDVENYNKDYRFVDHAKDQFLSAIENKYSQPLPIKHLNPVYGDIIGSMYSSDSDLFKTQIPVDTRFAVVRDGKQNVSFYDPIHGLYKIQAINTNTKINSDIITEGFEKTLKSFITTNLVDKVKKNYPKSTILHEMYTPDYRDGTYTFILEIAKPEPGIDEFKKEYFVFSCFKSQSQIYILSRSLPNDTSSANLYQLAESNILDFYSQISFQSKYIEPKPIAIDLAMNDEKRKTETNAEDDNYDDEEDDEEDSEDEEELVESGGGLQGEMDLSGLVSILKERTKIPKGKLDIKPGRFQINQSKWNPPKMKSSKFHIKPGRTKNFSNPRKWRK</sequence>
<keyword evidence="3" id="KW-1185">Reference proteome</keyword>
<dbReference type="EMBL" id="RQHU01000005">
    <property type="protein sequence ID" value="TGN15367.1"/>
    <property type="molecule type" value="Genomic_DNA"/>
</dbReference>
<dbReference type="AlphaFoldDB" id="A0A6H3NRF2"/>
<feature type="compositionally biased region" description="Basic residues" evidence="1">
    <location>
        <begin position="549"/>
        <end position="559"/>
    </location>
</feature>
<proteinExistence type="predicted"/>
<gene>
    <name evidence="2" type="ORF">EHR08_03440</name>
</gene>
<dbReference type="RefSeq" id="WP_135745044.1">
    <property type="nucleotide sequence ID" value="NZ_RQHT01000014.1"/>
</dbReference>
<feature type="region of interest" description="Disordered" evidence="1">
    <location>
        <begin position="471"/>
        <end position="508"/>
    </location>
</feature>
<evidence type="ECO:0000256" key="1">
    <source>
        <dbReference type="SAM" id="MobiDB-lite"/>
    </source>
</evidence>
<reference evidence="2" key="1">
    <citation type="journal article" date="2019" name="PLoS Negl. Trop. Dis.">
        <title>Revisiting the worldwide diversity of Leptospira species in the environment.</title>
        <authorList>
            <person name="Vincent A.T."/>
            <person name="Schiettekatte O."/>
            <person name="Bourhy P."/>
            <person name="Veyrier F.J."/>
            <person name="Picardeau M."/>
        </authorList>
    </citation>
    <scope>NUCLEOTIDE SEQUENCE [LARGE SCALE GENOMIC DNA]</scope>
    <source>
        <strain evidence="2">201601109</strain>
    </source>
</reference>
<organism evidence="2 3">
    <name type="scientific">Leptospira bandrabouensis</name>
    <dbReference type="NCBI Taxonomy" id="2484903"/>
    <lineage>
        <taxon>Bacteria</taxon>
        <taxon>Pseudomonadati</taxon>
        <taxon>Spirochaetota</taxon>
        <taxon>Spirochaetia</taxon>
        <taxon>Leptospirales</taxon>
        <taxon>Leptospiraceae</taxon>
        <taxon>Leptospira</taxon>
    </lineage>
</organism>
<evidence type="ECO:0000313" key="3">
    <source>
        <dbReference type="Proteomes" id="UP000297649"/>
    </source>
</evidence>
<dbReference type="OrthoDB" id="341867at2"/>
<feature type="region of interest" description="Disordered" evidence="1">
    <location>
        <begin position="529"/>
        <end position="571"/>
    </location>
</feature>
<protein>
    <submittedName>
        <fullName evidence="2">Uncharacterized protein</fullName>
    </submittedName>
</protein>
<feature type="compositionally biased region" description="Acidic residues" evidence="1">
    <location>
        <begin position="476"/>
        <end position="499"/>
    </location>
</feature>
<accession>A0A6H3NRF2</accession>
<evidence type="ECO:0000313" key="2">
    <source>
        <dbReference type="EMBL" id="TGN15367.1"/>
    </source>
</evidence>
<comment type="caution">
    <text evidence="2">The sequence shown here is derived from an EMBL/GenBank/DDBJ whole genome shotgun (WGS) entry which is preliminary data.</text>
</comment>
<name>A0A6H3NRF2_9LEPT</name>